<dbReference type="AlphaFoldDB" id="A0A2K8NRF7"/>
<dbReference type="Proteomes" id="UP000232222">
    <property type="component" value="Chromosome"/>
</dbReference>
<organism evidence="1 2">
    <name type="scientific">Entomoplasma freundtii</name>
    <dbReference type="NCBI Taxonomy" id="74700"/>
    <lineage>
        <taxon>Bacteria</taxon>
        <taxon>Bacillati</taxon>
        <taxon>Mycoplasmatota</taxon>
        <taxon>Mollicutes</taxon>
        <taxon>Entomoplasmatales</taxon>
        <taxon>Entomoplasmataceae</taxon>
        <taxon>Entomoplasma</taxon>
    </lineage>
</organism>
<name>A0A2K8NRF7_9MOLU</name>
<dbReference type="OrthoDB" id="392102at2"/>
<proteinExistence type="predicted"/>
<protein>
    <submittedName>
        <fullName evidence="1">Uncharacterized protein</fullName>
    </submittedName>
</protein>
<accession>A0A2K8NRF7</accession>
<evidence type="ECO:0000313" key="1">
    <source>
        <dbReference type="EMBL" id="ATZ16412.1"/>
    </source>
</evidence>
<gene>
    <name evidence="1" type="ORF">EFREU_v1c03860</name>
</gene>
<sequence length="252" mass="29575">MFYKDLEKKILALIANNEIEEASKLIEEELKMPYIPQEFETFLLKMQKDIFFKTRGENTSLEETSLTIEALLNKLESAKLTDQTWAVINLENYNLRPHLKELETFLLRKNIPDDLKTMLLMTLHQQQIPNLLQLWKNNQVLKVVPSELKVTELMDFFHETKLTIMNHNWLKNTTWEALSIKLALIFLLNYFPKTLDFSVTDLAAATDYKALNLLGESGNWEILHSQFQFNESKAKKILIELDKFLVHSEITE</sequence>
<keyword evidence="2" id="KW-1185">Reference proteome</keyword>
<dbReference type="InterPro" id="IPR024503">
    <property type="entry name" value="DUF3196"/>
</dbReference>
<dbReference type="EMBL" id="CP024962">
    <property type="protein sequence ID" value="ATZ16412.1"/>
    <property type="molecule type" value="Genomic_DNA"/>
</dbReference>
<evidence type="ECO:0000313" key="2">
    <source>
        <dbReference type="Proteomes" id="UP000232222"/>
    </source>
</evidence>
<reference evidence="1 2" key="1">
    <citation type="submission" date="2017-11" db="EMBL/GenBank/DDBJ databases">
        <title>Genome sequence of Entomoplasma freundtii BARC 318 (ATCC 51999).</title>
        <authorList>
            <person name="Lo W.-S."/>
            <person name="Gasparich G.E."/>
            <person name="Kuo C.-H."/>
        </authorList>
    </citation>
    <scope>NUCLEOTIDE SEQUENCE [LARGE SCALE GENOMIC DNA]</scope>
    <source>
        <strain evidence="1 2">BARC 318</strain>
    </source>
</reference>
<dbReference type="Pfam" id="PF11428">
    <property type="entry name" value="DUF3196"/>
    <property type="match status" value="1"/>
</dbReference>
<dbReference type="RefSeq" id="WP_100609363.1">
    <property type="nucleotide sequence ID" value="NZ_CP024962.1"/>
</dbReference>
<dbReference type="SUPFAM" id="SSF116965">
    <property type="entry name" value="Hypothetical protein MPN330"/>
    <property type="match status" value="1"/>
</dbReference>
<dbReference type="KEGG" id="efr:EFREU_v1c03860"/>